<gene>
    <name evidence="2" type="ORF">G1H10_11165</name>
</gene>
<proteinExistence type="predicted"/>
<dbReference type="EMBL" id="JAAGOA010000006">
    <property type="protein sequence ID" value="NEE00727.1"/>
    <property type="molecule type" value="Genomic_DNA"/>
</dbReference>
<keyword evidence="1" id="KW-1133">Transmembrane helix</keyword>
<keyword evidence="1" id="KW-0812">Transmembrane</keyword>
<dbReference type="AlphaFoldDB" id="A0A6L9S6T8"/>
<protein>
    <submittedName>
        <fullName evidence="2">Uncharacterized protein</fullName>
    </submittedName>
</protein>
<feature type="transmembrane region" description="Helical" evidence="1">
    <location>
        <begin position="54"/>
        <end position="73"/>
    </location>
</feature>
<reference evidence="2 3" key="1">
    <citation type="submission" date="2020-02" db="EMBL/GenBank/DDBJ databases">
        <authorList>
            <person name="Li X.-J."/>
            <person name="Han X.-M."/>
        </authorList>
    </citation>
    <scope>NUCLEOTIDE SEQUENCE [LARGE SCALE GENOMIC DNA]</scope>
    <source>
        <strain evidence="2 3">CCTCC AB 2017055</strain>
    </source>
</reference>
<keyword evidence="1" id="KW-0472">Membrane</keyword>
<accession>A0A6L9S6T8</accession>
<organism evidence="2 3">
    <name type="scientific">Phytoactinopolyspora halotolerans</name>
    <dbReference type="NCBI Taxonomy" id="1981512"/>
    <lineage>
        <taxon>Bacteria</taxon>
        <taxon>Bacillati</taxon>
        <taxon>Actinomycetota</taxon>
        <taxon>Actinomycetes</taxon>
        <taxon>Jiangellales</taxon>
        <taxon>Jiangellaceae</taxon>
        <taxon>Phytoactinopolyspora</taxon>
    </lineage>
</organism>
<name>A0A6L9S6T8_9ACTN</name>
<keyword evidence="3" id="KW-1185">Reference proteome</keyword>
<dbReference type="Proteomes" id="UP000475214">
    <property type="component" value="Unassembled WGS sequence"/>
</dbReference>
<feature type="transmembrane region" description="Helical" evidence="1">
    <location>
        <begin position="30"/>
        <end position="47"/>
    </location>
</feature>
<feature type="transmembrane region" description="Helical" evidence="1">
    <location>
        <begin position="88"/>
        <end position="109"/>
    </location>
</feature>
<evidence type="ECO:0000256" key="1">
    <source>
        <dbReference type="SAM" id="Phobius"/>
    </source>
</evidence>
<evidence type="ECO:0000313" key="3">
    <source>
        <dbReference type="Proteomes" id="UP000475214"/>
    </source>
</evidence>
<evidence type="ECO:0000313" key="2">
    <source>
        <dbReference type="EMBL" id="NEE00727.1"/>
    </source>
</evidence>
<sequence>MLLGGLLTAVGSVLPWVATPAGSLSGTAGAGLWTLCAGVMAIAGALIPRRRIALVHAAVPGFAVAAIVVWQLARLAQLSAMTDSWGKLLPGIGLVMAAGGSVVLIRVAVRLRHTP</sequence>
<comment type="caution">
    <text evidence="2">The sequence shown here is derived from an EMBL/GenBank/DDBJ whole genome shotgun (WGS) entry which is preliminary data.</text>
</comment>